<evidence type="ECO:0000256" key="6">
    <source>
        <dbReference type="ARBA" id="ARBA00022679"/>
    </source>
</evidence>
<evidence type="ECO:0000313" key="14">
    <source>
        <dbReference type="EMBL" id="MBS4194120.1"/>
    </source>
</evidence>
<dbReference type="InterPro" id="IPR016117">
    <property type="entry name" value="ArgJ-like_dom_sf"/>
</dbReference>
<dbReference type="PANTHER" id="PTHR23100:SF0">
    <property type="entry name" value="ARGININE BIOSYNTHESIS BIFUNCTIONAL PROTEIN ARGJ, MITOCHONDRIAL"/>
    <property type="match status" value="1"/>
</dbReference>
<evidence type="ECO:0000256" key="3">
    <source>
        <dbReference type="ARBA" id="ARBA00011475"/>
    </source>
</evidence>
<gene>
    <name evidence="13 14" type="primary">argJ</name>
    <name evidence="14" type="ORF">KHA97_03380</name>
</gene>
<dbReference type="SUPFAM" id="SSF56266">
    <property type="entry name" value="DmpA/ArgJ-like"/>
    <property type="match status" value="1"/>
</dbReference>
<dbReference type="AlphaFoldDB" id="A0A942YG97"/>
<dbReference type="FunFam" id="3.60.70.12:FF:000001">
    <property type="entry name" value="Arginine biosynthesis bifunctional protein ArgJ, chloroplastic"/>
    <property type="match status" value="1"/>
</dbReference>
<dbReference type="InterPro" id="IPR002813">
    <property type="entry name" value="Arg_biosynth_ArgJ"/>
</dbReference>
<feature type="chain" id="PRO_5038183288" description="Arginine biosynthesis bifunctional protein ArgJ beta chain" evidence="13">
    <location>
        <begin position="199"/>
        <end position="412"/>
    </location>
</feature>
<evidence type="ECO:0000256" key="12">
    <source>
        <dbReference type="ARBA" id="ARBA00054976"/>
    </source>
</evidence>
<comment type="catalytic activity">
    <reaction evidence="10 13">
        <text>L-glutamate + acetyl-CoA = N-acetyl-L-glutamate + CoA + H(+)</text>
        <dbReference type="Rhea" id="RHEA:24292"/>
        <dbReference type="ChEBI" id="CHEBI:15378"/>
        <dbReference type="ChEBI" id="CHEBI:29985"/>
        <dbReference type="ChEBI" id="CHEBI:44337"/>
        <dbReference type="ChEBI" id="CHEBI:57287"/>
        <dbReference type="ChEBI" id="CHEBI:57288"/>
        <dbReference type="EC" id="2.3.1.1"/>
    </reaction>
</comment>
<dbReference type="GO" id="GO:0005737">
    <property type="term" value="C:cytoplasm"/>
    <property type="evidence" value="ECO:0007669"/>
    <property type="project" value="UniProtKB-SubCell"/>
</dbReference>
<dbReference type="GO" id="GO:0006526">
    <property type="term" value="P:L-arginine biosynthetic process"/>
    <property type="evidence" value="ECO:0007669"/>
    <property type="project" value="UniProtKB-UniRule"/>
</dbReference>
<comment type="caution">
    <text evidence="14">The sequence shown here is derived from an EMBL/GenBank/DDBJ whole genome shotgun (WGS) entry which is preliminary data.</text>
</comment>
<dbReference type="FunFam" id="3.30.2330.10:FF:000001">
    <property type="entry name" value="Arginine biosynthesis bifunctional protein ArgJ, mitochondrial"/>
    <property type="match status" value="1"/>
</dbReference>
<dbReference type="Gene3D" id="3.60.70.12">
    <property type="entry name" value="L-amino peptidase D-ALA esterase/amidase"/>
    <property type="match status" value="1"/>
</dbReference>
<dbReference type="HAMAP" id="MF_01106">
    <property type="entry name" value="ArgJ"/>
    <property type="match status" value="1"/>
</dbReference>
<comment type="subunit">
    <text evidence="3 13">Heterotetramer of two alpha and two beta chains.</text>
</comment>
<feature type="binding site" evidence="13">
    <location>
        <position position="188"/>
    </location>
    <ligand>
        <name>substrate</name>
    </ligand>
</feature>
<dbReference type="CDD" id="cd02152">
    <property type="entry name" value="OAT"/>
    <property type="match status" value="1"/>
</dbReference>
<feature type="site" description="Involved in the stabilization of negative charge on the oxyanion by the formation of the oxyanion hole" evidence="13">
    <location>
        <position position="125"/>
    </location>
</feature>
<proteinExistence type="inferred from homology"/>
<feature type="binding site" evidence="13">
    <location>
        <position position="407"/>
    </location>
    <ligand>
        <name>substrate</name>
    </ligand>
</feature>
<dbReference type="RefSeq" id="WP_213123335.1">
    <property type="nucleotide sequence ID" value="NZ_JAGYPG010000001.1"/>
</dbReference>
<dbReference type="Gene3D" id="3.10.20.340">
    <property type="entry name" value="ArgJ beta chain, C-terminal domain"/>
    <property type="match status" value="1"/>
</dbReference>
<comment type="pathway">
    <text evidence="13">Amino-acid biosynthesis; L-arginine biosynthesis; L-ornithine and N-acetyl-L-glutamate from L-glutamate and N(2)-acetyl-L-ornithine (cyclic): step 1/1.</text>
</comment>
<evidence type="ECO:0000313" key="15">
    <source>
        <dbReference type="Proteomes" id="UP000681414"/>
    </source>
</evidence>
<comment type="subcellular location">
    <subcellularLocation>
        <location evidence="1 13">Cytoplasm</location>
    </subcellularLocation>
</comment>
<protein>
    <recommendedName>
        <fullName evidence="13">Arginine biosynthesis bifunctional protein ArgJ</fullName>
    </recommendedName>
    <domain>
        <recommendedName>
            <fullName evidence="13">Glutamate N-acetyltransferase</fullName>
            <ecNumber evidence="13">2.3.1.35</ecNumber>
        </recommendedName>
        <alternativeName>
            <fullName evidence="13">Ornithine acetyltransferase</fullName>
            <shortName evidence="13">OATase</shortName>
        </alternativeName>
        <alternativeName>
            <fullName evidence="13">Ornithine transacetylase</fullName>
        </alternativeName>
    </domain>
    <domain>
        <recommendedName>
            <fullName evidence="13">Amino-acid acetyltransferase</fullName>
            <ecNumber evidence="13">2.3.1.1</ecNumber>
        </recommendedName>
        <alternativeName>
            <fullName evidence="13">N-acetylglutamate synthase</fullName>
            <shortName evidence="13">AGSase</shortName>
        </alternativeName>
    </domain>
    <component>
        <recommendedName>
            <fullName evidence="13">Arginine biosynthesis bifunctional protein ArgJ alpha chain</fullName>
        </recommendedName>
    </component>
    <component>
        <recommendedName>
            <fullName evidence="13">Arginine biosynthesis bifunctional protein ArgJ beta chain</fullName>
        </recommendedName>
    </component>
</protein>
<evidence type="ECO:0000256" key="11">
    <source>
        <dbReference type="ARBA" id="ARBA00049439"/>
    </source>
</evidence>
<feature type="binding site" evidence="13">
    <location>
        <position position="412"/>
    </location>
    <ligand>
        <name>substrate</name>
    </ligand>
</feature>
<feature type="site" description="Cleavage; by autolysis" evidence="13">
    <location>
        <begin position="198"/>
        <end position="199"/>
    </location>
</feature>
<evidence type="ECO:0000256" key="1">
    <source>
        <dbReference type="ARBA" id="ARBA00004496"/>
    </source>
</evidence>
<keyword evidence="15" id="KW-1185">Reference proteome</keyword>
<evidence type="ECO:0000256" key="13">
    <source>
        <dbReference type="HAMAP-Rule" id="MF_01106"/>
    </source>
</evidence>
<evidence type="ECO:0000256" key="9">
    <source>
        <dbReference type="ARBA" id="ARBA00023315"/>
    </source>
</evidence>
<evidence type="ECO:0000256" key="4">
    <source>
        <dbReference type="ARBA" id="ARBA00022571"/>
    </source>
</evidence>
<sequence length="412" mass="44306">MIKVQITGKEQIVKVEEGTIITPLGFSAAGIHTKVKRKRNDMGLIYCEVPAEAAAVYTLNQIKAAPLKVTKENLDQEGKLQAIIVNSGNANACTGNQGLFDAHSMKNAVANLLSINPHHVAVASTGVIGEKMPMEKIIPGIAHLVPQKNQQAALDFNEAILTTDTCMKTTCYETVIDGVKITMAGSAKGSGMIAPNMATMLGFITTDANISHDHLQSALSAVTNKTFNRITVDGDTSTNDMVVVMASGFAENTPLEPSNEEWDQFVQLLEKVCEDLAIMIARDGEGATKLIEVNVYGAISDDEAGKIAKTVVGSDLVKTMVYGSDPNWGRVMMAIGKSGMTLDPENINISIGPYSLLENSQPTNYVEETLSDYLKNETVVININLNIGSGHGKAWGCDLTYDYVRINASYRT</sequence>
<dbReference type="PANTHER" id="PTHR23100">
    <property type="entry name" value="ARGININE BIOSYNTHESIS BIFUNCTIONAL PROTEIN ARGJ"/>
    <property type="match status" value="1"/>
</dbReference>
<comment type="pathway">
    <text evidence="13">Amino-acid biosynthesis; L-arginine biosynthesis; N(2)-acetyl-L-ornithine from L-glutamate: step 1/4.</text>
</comment>
<keyword evidence="4 13" id="KW-0055">Arginine biosynthesis</keyword>
<evidence type="ECO:0000256" key="10">
    <source>
        <dbReference type="ARBA" id="ARBA00048372"/>
    </source>
</evidence>
<dbReference type="FunFam" id="3.10.20.340:FF:000001">
    <property type="entry name" value="Arginine biosynthesis bifunctional protein ArgJ, chloroplastic"/>
    <property type="match status" value="1"/>
</dbReference>
<feature type="binding site" evidence="13">
    <location>
        <position position="162"/>
    </location>
    <ligand>
        <name>substrate</name>
    </ligand>
</feature>
<reference evidence="14 15" key="1">
    <citation type="submission" date="2021-05" db="EMBL/GenBank/DDBJ databases">
        <title>Novel Bacillus species.</title>
        <authorList>
            <person name="Liu G."/>
        </authorList>
    </citation>
    <scope>NUCLEOTIDE SEQUENCE [LARGE SCALE GENOMIC DNA]</scope>
    <source>
        <strain evidence="15">FJAT-49780</strain>
    </source>
</reference>
<keyword evidence="8 13" id="KW-0511">Multifunctional enzyme</keyword>
<dbReference type="EMBL" id="JAGYPG010000001">
    <property type="protein sequence ID" value="MBS4194120.1"/>
    <property type="molecule type" value="Genomic_DNA"/>
</dbReference>
<feature type="binding site" evidence="13">
    <location>
        <position position="285"/>
    </location>
    <ligand>
        <name>substrate</name>
    </ligand>
</feature>
<dbReference type="Proteomes" id="UP000681414">
    <property type="component" value="Unassembled WGS sequence"/>
</dbReference>
<name>A0A942YG97_9BACI</name>
<keyword evidence="6 13" id="KW-0808">Transferase</keyword>
<feature type="site" description="Involved in the stabilization of negative charge on the oxyanion by the formation of the oxyanion hole" evidence="13">
    <location>
        <position position="126"/>
    </location>
</feature>
<evidence type="ECO:0000256" key="5">
    <source>
        <dbReference type="ARBA" id="ARBA00022605"/>
    </source>
</evidence>
<comment type="catalytic activity">
    <reaction evidence="11 13">
        <text>N(2)-acetyl-L-ornithine + L-glutamate = N-acetyl-L-glutamate + L-ornithine</text>
        <dbReference type="Rhea" id="RHEA:15349"/>
        <dbReference type="ChEBI" id="CHEBI:29985"/>
        <dbReference type="ChEBI" id="CHEBI:44337"/>
        <dbReference type="ChEBI" id="CHEBI:46911"/>
        <dbReference type="ChEBI" id="CHEBI:57805"/>
        <dbReference type="EC" id="2.3.1.35"/>
    </reaction>
</comment>
<dbReference type="NCBIfam" id="TIGR00120">
    <property type="entry name" value="ArgJ"/>
    <property type="match status" value="1"/>
</dbReference>
<feature type="chain" id="PRO_5038183287" description="Arginine biosynthesis bifunctional protein ArgJ alpha chain" evidence="13">
    <location>
        <begin position="1"/>
        <end position="198"/>
    </location>
</feature>
<feature type="active site" description="Nucleophile" evidence="13">
    <location>
        <position position="199"/>
    </location>
</feature>
<dbReference type="GO" id="GO:0004358">
    <property type="term" value="F:L-glutamate N-acetyltransferase activity, acting on acetyl-L-ornithine as donor"/>
    <property type="evidence" value="ECO:0007669"/>
    <property type="project" value="UniProtKB-UniRule"/>
</dbReference>
<dbReference type="GO" id="GO:0004042">
    <property type="term" value="F:L-glutamate N-acetyltransferase activity"/>
    <property type="evidence" value="ECO:0007669"/>
    <property type="project" value="UniProtKB-UniRule"/>
</dbReference>
<dbReference type="InterPro" id="IPR042195">
    <property type="entry name" value="ArgJ_beta_C"/>
</dbReference>
<dbReference type="EC" id="2.3.1.1" evidence="13"/>
<dbReference type="Pfam" id="PF01960">
    <property type="entry name" value="ArgJ"/>
    <property type="match status" value="1"/>
</dbReference>
<feature type="binding site" evidence="13">
    <location>
        <position position="199"/>
    </location>
    <ligand>
        <name>substrate</name>
    </ligand>
</feature>
<accession>A0A942YG97</accession>
<keyword evidence="13" id="KW-0963">Cytoplasm</keyword>
<keyword evidence="5 13" id="KW-0028">Amino-acid biosynthesis</keyword>
<organism evidence="14 15">
    <name type="scientific">Lederbergia citri</name>
    <dbReference type="NCBI Taxonomy" id="2833580"/>
    <lineage>
        <taxon>Bacteria</taxon>
        <taxon>Bacillati</taxon>
        <taxon>Bacillota</taxon>
        <taxon>Bacilli</taxon>
        <taxon>Bacillales</taxon>
        <taxon>Bacillaceae</taxon>
        <taxon>Lederbergia</taxon>
    </lineage>
</organism>
<keyword evidence="9 13" id="KW-0012">Acyltransferase</keyword>
<evidence type="ECO:0000256" key="8">
    <source>
        <dbReference type="ARBA" id="ARBA00023268"/>
    </source>
</evidence>
<dbReference type="EC" id="2.3.1.35" evidence="13"/>
<comment type="similarity">
    <text evidence="2 13">Belongs to the ArgJ family.</text>
</comment>
<evidence type="ECO:0000256" key="7">
    <source>
        <dbReference type="ARBA" id="ARBA00022813"/>
    </source>
</evidence>
<evidence type="ECO:0000256" key="2">
    <source>
        <dbReference type="ARBA" id="ARBA00006774"/>
    </source>
</evidence>
<dbReference type="NCBIfam" id="NF003802">
    <property type="entry name" value="PRK05388.1"/>
    <property type="match status" value="1"/>
</dbReference>
<dbReference type="GO" id="GO:0006592">
    <property type="term" value="P:ornithine biosynthetic process"/>
    <property type="evidence" value="ECO:0007669"/>
    <property type="project" value="TreeGrafter"/>
</dbReference>
<keyword evidence="7 13" id="KW-0068">Autocatalytic cleavage</keyword>
<comment type="function">
    <text evidence="12 13">Catalyzes two activities which are involved in the cyclic version of arginine biosynthesis: the synthesis of N-acetylglutamate from glutamate and acetyl-CoA as the acetyl donor, and of ornithine by transacetylation between N(2)-acetylornithine and glutamate.</text>
</comment>
<dbReference type="Gene3D" id="3.30.2330.10">
    <property type="entry name" value="arginine biosynthesis bifunctional protein suprefamily"/>
    <property type="match status" value="1"/>
</dbReference>